<dbReference type="AlphaFoldDB" id="A0A6F8VAG9"/>
<feature type="coiled-coil region" evidence="3">
    <location>
        <begin position="409"/>
        <end position="436"/>
    </location>
</feature>
<dbReference type="RefSeq" id="WP_173062969.1">
    <property type="nucleotide sequence ID" value="NZ_AP022853.1"/>
</dbReference>
<dbReference type="Pfam" id="PF00990">
    <property type="entry name" value="GGDEF"/>
    <property type="match status" value="1"/>
</dbReference>
<protein>
    <recommendedName>
        <fullName evidence="1">diguanylate cyclase</fullName>
        <ecNumber evidence="1">2.7.7.65</ecNumber>
    </recommendedName>
</protein>
<dbReference type="SUPFAM" id="SSF55073">
    <property type="entry name" value="Nucleotide cyclase"/>
    <property type="match status" value="1"/>
</dbReference>
<dbReference type="InterPro" id="IPR000160">
    <property type="entry name" value="GGDEF_dom"/>
</dbReference>
<evidence type="ECO:0000256" key="3">
    <source>
        <dbReference type="SAM" id="Coils"/>
    </source>
</evidence>
<keyword evidence="3" id="KW-0175">Coiled coil</keyword>
<accession>A0A6F8VAG9</accession>
<reference evidence="6" key="1">
    <citation type="submission" date="2020-03" db="EMBL/GenBank/DDBJ databases">
        <title>Complete genome sequence of sulfur-oxidizing bacterium skT11.</title>
        <authorList>
            <person name="Kanda M."/>
            <person name="Kojima H."/>
            <person name="Fukui M."/>
        </authorList>
    </citation>
    <scope>NUCLEOTIDE SEQUENCE [LARGE SCALE GENOMIC DNA]</scope>
    <source>
        <strain evidence="6">skT11</strain>
    </source>
</reference>
<dbReference type="SMART" id="SM00267">
    <property type="entry name" value="GGDEF"/>
    <property type="match status" value="1"/>
</dbReference>
<dbReference type="InterPro" id="IPR043128">
    <property type="entry name" value="Rev_trsase/Diguanyl_cyclase"/>
</dbReference>
<evidence type="ECO:0000256" key="2">
    <source>
        <dbReference type="ARBA" id="ARBA00034247"/>
    </source>
</evidence>
<dbReference type="FunFam" id="3.30.70.270:FF:000001">
    <property type="entry name" value="Diguanylate cyclase domain protein"/>
    <property type="match status" value="1"/>
</dbReference>
<evidence type="ECO:0000313" key="5">
    <source>
        <dbReference type="EMBL" id="BCB26708.1"/>
    </source>
</evidence>
<dbReference type="PANTHER" id="PTHR45138:SF9">
    <property type="entry name" value="DIGUANYLATE CYCLASE DGCM-RELATED"/>
    <property type="match status" value="1"/>
</dbReference>
<dbReference type="PROSITE" id="PS50887">
    <property type="entry name" value="GGDEF"/>
    <property type="match status" value="1"/>
</dbReference>
<keyword evidence="6" id="KW-1185">Reference proteome</keyword>
<gene>
    <name evidence="5" type="ORF">SKTS_15940</name>
</gene>
<dbReference type="KEGG" id="slac:SKTS_15940"/>
<organism evidence="5 6">
    <name type="scientific">Sulfurimicrobium lacus</name>
    <dbReference type="NCBI Taxonomy" id="2715678"/>
    <lineage>
        <taxon>Bacteria</taxon>
        <taxon>Pseudomonadati</taxon>
        <taxon>Pseudomonadota</taxon>
        <taxon>Betaproteobacteria</taxon>
        <taxon>Nitrosomonadales</taxon>
        <taxon>Sulfuricellaceae</taxon>
        <taxon>Sulfurimicrobium</taxon>
    </lineage>
</organism>
<sequence>MPAFTNPTDLARETLKLLSARRIAPTPENYQTIYHEIAGTKPVVPHSKGDQALLKALQELAKQVPGMGPQFKALANALGAGEQKAIETALASLVPKTALGSEASWGELIRELMRQWDLKQSGITVARKKDGLERVLSNFSRDSSVLFTKVQALVASWAENPTAQTGVPVEGGEAVAELQGKTAVASGGGVSALEIPTSDIPGALREMLAQTIQTGVAPRLSQFPDLRDEAVMLAQQAREARDQSSIQGVAKNLKQFWIKLELRNDSDAQVLDGLVRLLRLLVDNISELLLDDKWLNGQISVVQDIIAKPLDSRVLYDAERSFKEVIFKQGNLKHSLLEAKDTIKNMMATFIDRMSEMTASTGEYHAKIERYTEEIGRTEDINKLNQILGNLMKDTRGMQLDMIRSHDELELSHRKVKEAEAKILQLEQELDHVSELVHEDHLTGTLNRRGMDDAFERELSRADRLNVPLCVSLLDIDHFKRLNDTYGHDAGDEALIHLVRVVKEALRPSDVIARFGGEEFVIILPEAGIDEAVMVMTRVQRHLTKNFFMHDNQRLLITFSAGVALRGAGEGAESMISRADKALYQAKEAGRNRVVAAA</sequence>
<evidence type="ECO:0000256" key="1">
    <source>
        <dbReference type="ARBA" id="ARBA00012528"/>
    </source>
</evidence>
<feature type="domain" description="GGDEF" evidence="4">
    <location>
        <begin position="467"/>
        <end position="598"/>
    </location>
</feature>
<dbReference type="Proteomes" id="UP000502260">
    <property type="component" value="Chromosome"/>
</dbReference>
<comment type="catalytic activity">
    <reaction evidence="2">
        <text>2 GTP = 3',3'-c-di-GMP + 2 diphosphate</text>
        <dbReference type="Rhea" id="RHEA:24898"/>
        <dbReference type="ChEBI" id="CHEBI:33019"/>
        <dbReference type="ChEBI" id="CHEBI:37565"/>
        <dbReference type="ChEBI" id="CHEBI:58805"/>
        <dbReference type="EC" id="2.7.7.65"/>
    </reaction>
</comment>
<dbReference type="EMBL" id="AP022853">
    <property type="protein sequence ID" value="BCB26708.1"/>
    <property type="molecule type" value="Genomic_DNA"/>
</dbReference>
<evidence type="ECO:0000313" key="6">
    <source>
        <dbReference type="Proteomes" id="UP000502260"/>
    </source>
</evidence>
<dbReference type="EC" id="2.7.7.65" evidence="1"/>
<dbReference type="PANTHER" id="PTHR45138">
    <property type="entry name" value="REGULATORY COMPONENTS OF SENSORY TRANSDUCTION SYSTEM"/>
    <property type="match status" value="1"/>
</dbReference>
<dbReference type="InterPro" id="IPR029787">
    <property type="entry name" value="Nucleotide_cyclase"/>
</dbReference>
<dbReference type="GO" id="GO:0052621">
    <property type="term" value="F:diguanylate cyclase activity"/>
    <property type="evidence" value="ECO:0007669"/>
    <property type="project" value="UniProtKB-EC"/>
</dbReference>
<dbReference type="NCBIfam" id="TIGR00254">
    <property type="entry name" value="GGDEF"/>
    <property type="match status" value="1"/>
</dbReference>
<dbReference type="CDD" id="cd01949">
    <property type="entry name" value="GGDEF"/>
    <property type="match status" value="1"/>
</dbReference>
<dbReference type="Gene3D" id="3.30.70.270">
    <property type="match status" value="1"/>
</dbReference>
<name>A0A6F8VAG9_9PROT</name>
<evidence type="ECO:0000259" key="4">
    <source>
        <dbReference type="PROSITE" id="PS50887"/>
    </source>
</evidence>
<dbReference type="InterPro" id="IPR050469">
    <property type="entry name" value="Diguanylate_Cyclase"/>
</dbReference>
<proteinExistence type="predicted"/>